<dbReference type="AlphaFoldDB" id="A0A1E8BSQ4"/>
<proteinExistence type="predicted"/>
<sequence>MINKLYEKYKMRNIPNKFSIDEIDTILKSEYGVTEIEKNKIGSIHLDSNIKFKEIVKCYKIEEKAVLMSLFSDEEKNNFAEMMQLNQSEQNTDFDERDFFNKEIQEGKLIVIFLASTDGTYVNYFNLLGHSEIVYNKLTVLMGLEKEECNIENPLFQEYLQALAATGYLEE</sequence>
<dbReference type="PATRIC" id="fig|86662.28.peg.1056"/>
<evidence type="ECO:0000313" key="1">
    <source>
        <dbReference type="EMBL" id="OFD99184.1"/>
    </source>
</evidence>
<comment type="caution">
    <text evidence="1">The sequence shown here is derived from an EMBL/GenBank/DDBJ whole genome shotgun (WGS) entry which is preliminary data.</text>
</comment>
<evidence type="ECO:0000313" key="2">
    <source>
        <dbReference type="Proteomes" id="UP000175835"/>
    </source>
</evidence>
<dbReference type="RefSeq" id="WP_070146268.1">
    <property type="nucleotide sequence ID" value="NZ_LXLX01000018.1"/>
</dbReference>
<dbReference type="Proteomes" id="UP000175835">
    <property type="component" value="Unassembled WGS sequence"/>
</dbReference>
<accession>A0A1E8BSQ4</accession>
<organism evidence="1 2">
    <name type="scientific">Bacillus mycoides</name>
    <dbReference type="NCBI Taxonomy" id="1405"/>
    <lineage>
        <taxon>Bacteria</taxon>
        <taxon>Bacillati</taxon>
        <taxon>Bacillota</taxon>
        <taxon>Bacilli</taxon>
        <taxon>Bacillales</taxon>
        <taxon>Bacillaceae</taxon>
        <taxon>Bacillus</taxon>
        <taxon>Bacillus cereus group</taxon>
    </lineage>
</organism>
<reference evidence="1 2" key="1">
    <citation type="submission" date="2016-05" db="EMBL/GenBank/DDBJ databases">
        <title>Bacillus thuringiensis and Bacillus weihenstephanensis as novel biocontrol agents of wilt causing Verticillium species.</title>
        <authorList>
            <person name="Hollensteiner J."/>
            <person name="Wemheuer F."/>
            <person name="Harting R."/>
            <person name="Kolarzyk A."/>
            <person name="Diaz-Valerio S."/>
            <person name="Poehlein A."/>
            <person name="Brzuszkiewicz E."/>
            <person name="Nesemann K."/>
            <person name="Braus-Stromeyer S."/>
            <person name="Braus G."/>
            <person name="Daniel R."/>
            <person name="Liesegang H."/>
        </authorList>
    </citation>
    <scope>NUCLEOTIDE SEQUENCE [LARGE SCALE GENOMIC DNA]</scope>
    <source>
        <strain evidence="1 2">GOE11</strain>
    </source>
</reference>
<dbReference type="EMBL" id="LXLX01000018">
    <property type="protein sequence ID" value="OFD99184.1"/>
    <property type="molecule type" value="Genomic_DNA"/>
</dbReference>
<protein>
    <submittedName>
        <fullName evidence="1">Uncharacterized protein</fullName>
    </submittedName>
</protein>
<name>A0A1E8BSQ4_BACMY</name>
<gene>
    <name evidence="1" type="ORF">BWGOE11_10750</name>
</gene>